<organism evidence="5 6">
    <name type="scientific">Desulfurispirillum indicum (strain ATCC BAA-1389 / DSM 22839 / S5)</name>
    <dbReference type="NCBI Taxonomy" id="653733"/>
    <lineage>
        <taxon>Bacteria</taxon>
        <taxon>Pseudomonadati</taxon>
        <taxon>Chrysiogenota</taxon>
        <taxon>Chrysiogenia</taxon>
        <taxon>Chrysiogenales</taxon>
        <taxon>Chrysiogenaceae</taxon>
        <taxon>Desulfurispirillum</taxon>
    </lineage>
</organism>
<accession>E6W034</accession>
<dbReference type="AlphaFoldDB" id="E6W034"/>
<protein>
    <recommendedName>
        <fullName evidence="7">DUF86 domain-containing protein</fullName>
    </recommendedName>
</protein>
<dbReference type="Proteomes" id="UP000002572">
    <property type="component" value="Chromosome"/>
</dbReference>
<dbReference type="Gene3D" id="1.20.120.580">
    <property type="entry name" value="bsu32300-like"/>
    <property type="match status" value="1"/>
</dbReference>
<dbReference type="Pfam" id="PF01934">
    <property type="entry name" value="HepT-like"/>
    <property type="match status" value="1"/>
</dbReference>
<keyword evidence="6" id="KW-1185">Reference proteome</keyword>
<dbReference type="eggNOG" id="COG2445">
    <property type="taxonomic scope" value="Bacteria"/>
</dbReference>
<dbReference type="NCBIfam" id="NF047751">
    <property type="entry name" value="HepT_toxin"/>
    <property type="match status" value="1"/>
</dbReference>
<dbReference type="InParanoid" id="E6W034"/>
<sequence length="115" mass="13031">MVNDIVLNKAESIERCIRKVEEYSSRETGLHFEADHLKQDAIAFNLVRAAEQCIDLANHVVRRRKLGIPKESRDAFRLLASGGIIPAESADKLVKMVGFRNVLVHEYQQVPGARY</sequence>
<dbReference type="STRING" id="653733.Selin_0406"/>
<dbReference type="InterPro" id="IPR037038">
    <property type="entry name" value="HepT-like_sf"/>
</dbReference>
<evidence type="ECO:0000313" key="5">
    <source>
        <dbReference type="EMBL" id="ADU65160.1"/>
    </source>
</evidence>
<evidence type="ECO:0000313" key="6">
    <source>
        <dbReference type="Proteomes" id="UP000002572"/>
    </source>
</evidence>
<dbReference type="GO" id="GO:0110001">
    <property type="term" value="C:toxin-antitoxin complex"/>
    <property type="evidence" value="ECO:0007669"/>
    <property type="project" value="InterPro"/>
</dbReference>
<proteinExistence type="inferred from homology"/>
<dbReference type="KEGG" id="din:Selin_0406"/>
<dbReference type="GO" id="GO:0004540">
    <property type="term" value="F:RNA nuclease activity"/>
    <property type="evidence" value="ECO:0007669"/>
    <property type="project" value="InterPro"/>
</dbReference>
<reference evidence="5 6" key="1">
    <citation type="submission" date="2010-12" db="EMBL/GenBank/DDBJ databases">
        <title>Complete sequence of Desulfurispirillum indicum S5.</title>
        <authorList>
            <consortium name="US DOE Joint Genome Institute"/>
            <person name="Lucas S."/>
            <person name="Copeland A."/>
            <person name="Lapidus A."/>
            <person name="Cheng J.-F."/>
            <person name="Goodwin L."/>
            <person name="Pitluck S."/>
            <person name="Chertkov O."/>
            <person name="Held B."/>
            <person name="Detter J.C."/>
            <person name="Han C."/>
            <person name="Tapia R."/>
            <person name="Land M."/>
            <person name="Hauser L."/>
            <person name="Kyrpides N."/>
            <person name="Ivanova N."/>
            <person name="Mikhailova N."/>
            <person name="Haggblom M."/>
            <person name="Rauschenbach I."/>
            <person name="Bini E."/>
            <person name="Woyke T."/>
        </authorList>
    </citation>
    <scope>NUCLEOTIDE SEQUENCE [LARGE SCALE GENOMIC DNA]</scope>
    <source>
        <strain evidence="6">ATCC BAA-1389 / DSM 22839 / S5</strain>
    </source>
</reference>
<evidence type="ECO:0000256" key="2">
    <source>
        <dbReference type="ARBA" id="ARBA00022722"/>
    </source>
</evidence>
<dbReference type="HOGENOM" id="CLU_142825_1_1_0"/>
<dbReference type="RefSeq" id="WP_013505049.1">
    <property type="nucleotide sequence ID" value="NC_014836.1"/>
</dbReference>
<dbReference type="GO" id="GO:0016787">
    <property type="term" value="F:hydrolase activity"/>
    <property type="evidence" value="ECO:0007669"/>
    <property type="project" value="UniProtKB-KW"/>
</dbReference>
<dbReference type="InterPro" id="IPR052379">
    <property type="entry name" value="Type_VII_TA_RNase"/>
</dbReference>
<dbReference type="OrthoDB" id="9796612at2"/>
<dbReference type="InterPro" id="IPR008201">
    <property type="entry name" value="HepT-like"/>
</dbReference>
<dbReference type="PANTHER" id="PTHR33397">
    <property type="entry name" value="UPF0331 PROTEIN YUTE"/>
    <property type="match status" value="1"/>
</dbReference>
<name>E6W034_DESIS</name>
<gene>
    <name evidence="5" type="ordered locus">Selin_0406</name>
</gene>
<keyword evidence="3" id="KW-0378">Hydrolase</keyword>
<evidence type="ECO:0000256" key="3">
    <source>
        <dbReference type="ARBA" id="ARBA00022801"/>
    </source>
</evidence>
<keyword evidence="2" id="KW-0540">Nuclease</keyword>
<evidence type="ECO:0008006" key="7">
    <source>
        <dbReference type="Google" id="ProtNLM"/>
    </source>
</evidence>
<comment type="similarity">
    <text evidence="4">Belongs to the HepT RNase toxin family.</text>
</comment>
<dbReference type="PANTHER" id="PTHR33397:SF3">
    <property type="entry name" value="MRNA NUCLEASE HEPT"/>
    <property type="match status" value="1"/>
</dbReference>
<keyword evidence="1" id="KW-1277">Toxin-antitoxin system</keyword>
<evidence type="ECO:0000256" key="1">
    <source>
        <dbReference type="ARBA" id="ARBA00022649"/>
    </source>
</evidence>
<evidence type="ECO:0000256" key="4">
    <source>
        <dbReference type="ARBA" id="ARBA00024207"/>
    </source>
</evidence>
<dbReference type="EMBL" id="CP002432">
    <property type="protein sequence ID" value="ADU65160.1"/>
    <property type="molecule type" value="Genomic_DNA"/>
</dbReference>